<evidence type="ECO:0000313" key="9">
    <source>
        <dbReference type="Proteomes" id="UP000198589"/>
    </source>
</evidence>
<feature type="region of interest" description="Disordered" evidence="5">
    <location>
        <begin position="33"/>
        <end position="52"/>
    </location>
</feature>
<evidence type="ECO:0000256" key="3">
    <source>
        <dbReference type="PIRSR" id="PIRSR603782-1"/>
    </source>
</evidence>
<dbReference type="Pfam" id="PF02630">
    <property type="entry name" value="SCO1-SenC"/>
    <property type="match status" value="1"/>
</dbReference>
<dbReference type="Gene3D" id="3.40.30.10">
    <property type="entry name" value="Glutaredoxin"/>
    <property type="match status" value="1"/>
</dbReference>
<evidence type="ECO:0000313" key="8">
    <source>
        <dbReference type="EMBL" id="SFF54248.1"/>
    </source>
</evidence>
<dbReference type="InterPro" id="IPR036249">
    <property type="entry name" value="Thioredoxin-like_sf"/>
</dbReference>
<dbReference type="GO" id="GO:0046872">
    <property type="term" value="F:metal ion binding"/>
    <property type="evidence" value="ECO:0007669"/>
    <property type="project" value="UniProtKB-KW"/>
</dbReference>
<keyword evidence="3" id="KW-0479">Metal-binding</keyword>
<feature type="binding site" evidence="3">
    <location>
        <position position="106"/>
    </location>
    <ligand>
        <name>Cu cation</name>
        <dbReference type="ChEBI" id="CHEBI:23378"/>
    </ligand>
</feature>
<evidence type="ECO:0000256" key="4">
    <source>
        <dbReference type="PIRSR" id="PIRSR603782-2"/>
    </source>
</evidence>
<dbReference type="PROSITE" id="PS51257">
    <property type="entry name" value="PROKAR_LIPOPROTEIN"/>
    <property type="match status" value="1"/>
</dbReference>
<dbReference type="CDD" id="cd02968">
    <property type="entry name" value="SCO"/>
    <property type="match status" value="1"/>
</dbReference>
<dbReference type="RefSeq" id="WP_092201983.1">
    <property type="nucleotide sequence ID" value="NZ_FOND01000016.1"/>
</dbReference>
<keyword evidence="9" id="KW-1185">Reference proteome</keyword>
<sequence>MSSAVRGRLRPVLAALSLSVLVVLTGCGGDGQSADGGSADGHDHSDAPAVVEGPEDRYAGLDLPEPYRRPSFTLTDTTGAPYDFRAATGGRPTLLFFGYTECPDICPTTMADVAVALRGLDADLVEDLQVVFVTTDPATDTPEVLGEYLDRFDADLPVPFVGLTGDQETIDQAQLSAGVPLAEDEGRLHSSMLLLYGADDEADVAFNTGNTWRDIADDLRLVVEET</sequence>
<evidence type="ECO:0000256" key="5">
    <source>
        <dbReference type="SAM" id="MobiDB-lite"/>
    </source>
</evidence>
<dbReference type="InterPro" id="IPR013766">
    <property type="entry name" value="Thioredoxin_domain"/>
</dbReference>
<feature type="binding site" evidence="3">
    <location>
        <position position="102"/>
    </location>
    <ligand>
        <name>Cu cation</name>
        <dbReference type="ChEBI" id="CHEBI:23378"/>
    </ligand>
</feature>
<dbReference type="PROSITE" id="PS51352">
    <property type="entry name" value="THIOREDOXIN_2"/>
    <property type="match status" value="1"/>
</dbReference>
<name>A0A1I2JJH4_9ACTN</name>
<dbReference type="EMBL" id="FOND01000016">
    <property type="protein sequence ID" value="SFF54248.1"/>
    <property type="molecule type" value="Genomic_DNA"/>
</dbReference>
<dbReference type="Proteomes" id="UP000198589">
    <property type="component" value="Unassembled WGS sequence"/>
</dbReference>
<dbReference type="PANTHER" id="PTHR12151">
    <property type="entry name" value="ELECTRON TRANSPORT PROTIN SCO1/SENC FAMILY MEMBER"/>
    <property type="match status" value="1"/>
</dbReference>
<evidence type="ECO:0000256" key="2">
    <source>
        <dbReference type="ARBA" id="ARBA00023008"/>
    </source>
</evidence>
<keyword evidence="2 3" id="KW-0186">Copper</keyword>
<accession>A0A1I2JJH4</accession>
<dbReference type="PANTHER" id="PTHR12151:SF25">
    <property type="entry name" value="LINALOOL DEHYDRATASE_ISOMERASE DOMAIN-CONTAINING PROTEIN"/>
    <property type="match status" value="1"/>
</dbReference>
<feature type="chain" id="PRO_5038748541" evidence="6">
    <location>
        <begin position="29"/>
        <end position="226"/>
    </location>
</feature>
<evidence type="ECO:0000256" key="6">
    <source>
        <dbReference type="SAM" id="SignalP"/>
    </source>
</evidence>
<feature type="signal peptide" evidence="6">
    <location>
        <begin position="1"/>
        <end position="28"/>
    </location>
</feature>
<gene>
    <name evidence="8" type="ORF">SAMN05216574_11674</name>
</gene>
<feature type="disulfide bond" description="Redox-active" evidence="4">
    <location>
        <begin position="102"/>
        <end position="106"/>
    </location>
</feature>
<organism evidence="8 9">
    <name type="scientific">Blastococcus tunisiensis</name>
    <dbReference type="NCBI Taxonomy" id="1798228"/>
    <lineage>
        <taxon>Bacteria</taxon>
        <taxon>Bacillati</taxon>
        <taxon>Actinomycetota</taxon>
        <taxon>Actinomycetes</taxon>
        <taxon>Geodermatophilales</taxon>
        <taxon>Geodermatophilaceae</taxon>
        <taxon>Blastococcus</taxon>
    </lineage>
</organism>
<reference evidence="9" key="1">
    <citation type="submission" date="2016-10" db="EMBL/GenBank/DDBJ databases">
        <authorList>
            <person name="Varghese N."/>
            <person name="Submissions S."/>
        </authorList>
    </citation>
    <scope>NUCLEOTIDE SEQUENCE [LARGE SCALE GENOMIC DNA]</scope>
    <source>
        <strain evidence="9">DSM 46838</strain>
    </source>
</reference>
<evidence type="ECO:0000256" key="1">
    <source>
        <dbReference type="ARBA" id="ARBA00010996"/>
    </source>
</evidence>
<feature type="domain" description="Thioredoxin" evidence="7">
    <location>
        <begin position="63"/>
        <end position="226"/>
    </location>
</feature>
<dbReference type="AlphaFoldDB" id="A0A1I2JJH4"/>
<evidence type="ECO:0000259" key="7">
    <source>
        <dbReference type="PROSITE" id="PS51352"/>
    </source>
</evidence>
<proteinExistence type="inferred from homology"/>
<dbReference type="SUPFAM" id="SSF52833">
    <property type="entry name" value="Thioredoxin-like"/>
    <property type="match status" value="1"/>
</dbReference>
<protein>
    <submittedName>
        <fullName evidence="8">Protein SCO1/2</fullName>
    </submittedName>
</protein>
<dbReference type="InterPro" id="IPR003782">
    <property type="entry name" value="SCO1/SenC"/>
</dbReference>
<dbReference type="OrthoDB" id="9790194at2"/>
<keyword evidence="4" id="KW-1015">Disulfide bond</keyword>
<comment type="similarity">
    <text evidence="1">Belongs to the SCO1/2 family.</text>
</comment>
<keyword evidence="6" id="KW-0732">Signal</keyword>
<dbReference type="STRING" id="1798228.SAMN05216574_11674"/>